<evidence type="ECO:0000256" key="2">
    <source>
        <dbReference type="ARBA" id="ARBA00022692"/>
    </source>
</evidence>
<evidence type="ECO:0000256" key="4">
    <source>
        <dbReference type="ARBA" id="ARBA00023136"/>
    </source>
</evidence>
<evidence type="ECO:0000313" key="8">
    <source>
        <dbReference type="Proteomes" id="UP000438760"/>
    </source>
</evidence>
<keyword evidence="4 5" id="KW-0472">Membrane</keyword>
<dbReference type="AlphaFoldDB" id="A0A6I3LH52"/>
<dbReference type="Proteomes" id="UP000438760">
    <property type="component" value="Unassembled WGS sequence"/>
</dbReference>
<dbReference type="EMBL" id="WMJX01000004">
    <property type="protein sequence ID" value="MTG97157.1"/>
    <property type="molecule type" value="Genomic_DNA"/>
</dbReference>
<proteinExistence type="predicted"/>
<protein>
    <submittedName>
        <fullName evidence="7">RDD family protein</fullName>
    </submittedName>
</protein>
<accession>A0A6I3LH52</accession>
<sequence length="244" mass="28388">MANLTINTTQHIQLEFKSAQVGSRVMAFFLDTLFKVCYIVLIIKLFDGFYLFENVMDSWSQMAIIIVLYAPVIFYTLFFEIVLQGFTPGKKIAKIRVIKIDGYQATIMDYAIRWIMNLVDIYSFSALIGLVSMSFSKKNQRLGDMLAGTAVIIYKERTDFSATIFQEVEDTYVPVYNQVLNLSDNDLRIIKDTYLLYKKNRDSRLLRKLVNKVTEVMSVDVKHYSNQEFIEVVLKDYNYLTARI</sequence>
<feature type="transmembrane region" description="Helical" evidence="5">
    <location>
        <begin position="21"/>
        <end position="43"/>
    </location>
</feature>
<keyword evidence="3 5" id="KW-1133">Transmembrane helix</keyword>
<evidence type="ECO:0000256" key="5">
    <source>
        <dbReference type="SAM" id="Phobius"/>
    </source>
</evidence>
<keyword evidence="8" id="KW-1185">Reference proteome</keyword>
<dbReference type="PANTHER" id="PTHR38480">
    <property type="entry name" value="SLR0254 PROTEIN"/>
    <property type="match status" value="1"/>
</dbReference>
<feature type="transmembrane region" description="Helical" evidence="5">
    <location>
        <begin position="63"/>
        <end position="86"/>
    </location>
</feature>
<feature type="domain" description="RDD" evidence="6">
    <location>
        <begin position="19"/>
        <end position="148"/>
    </location>
</feature>
<dbReference type="PANTHER" id="PTHR38480:SF1">
    <property type="entry name" value="SLR0254 PROTEIN"/>
    <property type="match status" value="1"/>
</dbReference>
<gene>
    <name evidence="7" type="ORF">GJV76_03245</name>
</gene>
<evidence type="ECO:0000259" key="6">
    <source>
        <dbReference type="Pfam" id="PF06271"/>
    </source>
</evidence>
<dbReference type="GO" id="GO:0016020">
    <property type="term" value="C:membrane"/>
    <property type="evidence" value="ECO:0007669"/>
    <property type="project" value="UniProtKB-SubCell"/>
</dbReference>
<dbReference type="Pfam" id="PF06271">
    <property type="entry name" value="RDD"/>
    <property type="match status" value="1"/>
</dbReference>
<evidence type="ECO:0000256" key="3">
    <source>
        <dbReference type="ARBA" id="ARBA00022989"/>
    </source>
</evidence>
<organism evidence="7 8">
    <name type="scientific">Myroides albus</name>
    <dbReference type="NCBI Taxonomy" id="2562892"/>
    <lineage>
        <taxon>Bacteria</taxon>
        <taxon>Pseudomonadati</taxon>
        <taxon>Bacteroidota</taxon>
        <taxon>Flavobacteriia</taxon>
        <taxon>Flavobacteriales</taxon>
        <taxon>Flavobacteriaceae</taxon>
        <taxon>Myroides</taxon>
    </lineage>
</organism>
<evidence type="ECO:0000313" key="7">
    <source>
        <dbReference type="EMBL" id="MTG97157.1"/>
    </source>
</evidence>
<dbReference type="RefSeq" id="WP_155091211.1">
    <property type="nucleotide sequence ID" value="NZ_WMJX01000004.1"/>
</dbReference>
<feature type="transmembrane region" description="Helical" evidence="5">
    <location>
        <begin position="114"/>
        <end position="135"/>
    </location>
</feature>
<evidence type="ECO:0000256" key="1">
    <source>
        <dbReference type="ARBA" id="ARBA00004141"/>
    </source>
</evidence>
<dbReference type="OrthoDB" id="9814143at2"/>
<comment type="subcellular location">
    <subcellularLocation>
        <location evidence="1">Membrane</location>
        <topology evidence="1">Multi-pass membrane protein</topology>
    </subcellularLocation>
</comment>
<comment type="caution">
    <text evidence="7">The sequence shown here is derived from an EMBL/GenBank/DDBJ whole genome shotgun (WGS) entry which is preliminary data.</text>
</comment>
<reference evidence="7 8" key="1">
    <citation type="submission" date="2019-11" db="EMBL/GenBank/DDBJ databases">
        <title>Genome of Strain BIT-d1.</title>
        <authorList>
            <person name="Yang Y."/>
        </authorList>
    </citation>
    <scope>NUCLEOTIDE SEQUENCE [LARGE SCALE GENOMIC DNA]</scope>
    <source>
        <strain evidence="7 8">BIT-d1</strain>
    </source>
</reference>
<keyword evidence="2 5" id="KW-0812">Transmembrane</keyword>
<dbReference type="InterPro" id="IPR010432">
    <property type="entry name" value="RDD"/>
</dbReference>
<name>A0A6I3LH52_9FLAO</name>